<dbReference type="EMBL" id="CP007155">
    <property type="protein sequence ID" value="AHH98408.1"/>
    <property type="molecule type" value="Genomic_DNA"/>
</dbReference>
<evidence type="ECO:0008006" key="3">
    <source>
        <dbReference type="Google" id="ProtNLM"/>
    </source>
</evidence>
<reference evidence="1 2" key="1">
    <citation type="journal article" date="2014" name="BMC Genomics">
        <title>Complete genome sequence of producer of the glycopeptide antibiotic Aculeximycin Kutzneria albida DSM 43870T, a representative of minor genus of Pseudonocardiaceae.</title>
        <authorList>
            <person name="Rebets Y."/>
            <person name="Tokovenko B."/>
            <person name="Lushchyk I."/>
            <person name="Ruckert C."/>
            <person name="Zaburannyi N."/>
            <person name="Bechthold A."/>
            <person name="Kalinowski J."/>
            <person name="Luzhetskyy A."/>
        </authorList>
    </citation>
    <scope>NUCLEOTIDE SEQUENCE [LARGE SCALE GENOMIC DNA]</scope>
    <source>
        <strain evidence="1">DSM 43870</strain>
    </source>
</reference>
<dbReference type="HOGENOM" id="CLU_1766007_0_0_11"/>
<dbReference type="InterPro" id="IPR023393">
    <property type="entry name" value="START-like_dom_sf"/>
</dbReference>
<dbReference type="CDD" id="cd07812">
    <property type="entry name" value="SRPBCC"/>
    <property type="match status" value="1"/>
</dbReference>
<accession>W5WB74</accession>
<dbReference type="PATRIC" id="fig|1449976.3.peg.5066"/>
<organism evidence="1 2">
    <name type="scientific">Kutzneria albida DSM 43870</name>
    <dbReference type="NCBI Taxonomy" id="1449976"/>
    <lineage>
        <taxon>Bacteria</taxon>
        <taxon>Bacillati</taxon>
        <taxon>Actinomycetota</taxon>
        <taxon>Actinomycetes</taxon>
        <taxon>Pseudonocardiales</taxon>
        <taxon>Pseudonocardiaceae</taxon>
        <taxon>Kutzneria</taxon>
    </lineage>
</organism>
<dbReference type="KEGG" id="kal:KALB_5046"/>
<protein>
    <recommendedName>
        <fullName evidence="3">Polyketide cyclase / dehydrase and lipid transport</fullName>
    </recommendedName>
</protein>
<sequence>MRAVSWWITRAERTLTEEVPADPSRVRDFYVDLDNIKLVHPLVVAVRSTARTATADGYVQTYRVRDRIPLGPITLPTGYWARLYVPVAGDVLAQARQFPRVRLHTVLRFEPIESGTRVVERMRIEAPRPLAAVTVREAVKAHAATLAGIRLHFQ</sequence>
<dbReference type="eggNOG" id="ENOG5033K1T">
    <property type="taxonomic scope" value="Bacteria"/>
</dbReference>
<dbReference type="Gene3D" id="3.30.530.20">
    <property type="match status" value="1"/>
</dbReference>
<name>W5WB74_9PSEU</name>
<evidence type="ECO:0000313" key="1">
    <source>
        <dbReference type="EMBL" id="AHH98408.1"/>
    </source>
</evidence>
<dbReference type="AlphaFoldDB" id="W5WB74"/>
<keyword evidence="2" id="KW-1185">Reference proteome</keyword>
<gene>
    <name evidence="1" type="ORF">KALB_5046</name>
</gene>
<dbReference type="STRING" id="1449976.KALB_5046"/>
<dbReference type="SUPFAM" id="SSF55961">
    <property type="entry name" value="Bet v1-like"/>
    <property type="match status" value="1"/>
</dbReference>
<evidence type="ECO:0000313" key="2">
    <source>
        <dbReference type="Proteomes" id="UP000019225"/>
    </source>
</evidence>
<proteinExistence type="predicted"/>
<dbReference type="Proteomes" id="UP000019225">
    <property type="component" value="Chromosome"/>
</dbReference>